<organism evidence="3 4">
    <name type="scientific">Deinococcus yavapaiensis KR-236</name>
    <dbReference type="NCBI Taxonomy" id="694435"/>
    <lineage>
        <taxon>Bacteria</taxon>
        <taxon>Thermotogati</taxon>
        <taxon>Deinococcota</taxon>
        <taxon>Deinococci</taxon>
        <taxon>Deinococcales</taxon>
        <taxon>Deinococcaceae</taxon>
        <taxon>Deinococcus</taxon>
    </lineage>
</organism>
<evidence type="ECO:0000259" key="2">
    <source>
        <dbReference type="Pfam" id="PF13439"/>
    </source>
</evidence>
<evidence type="ECO:0000259" key="1">
    <source>
        <dbReference type="Pfam" id="PF00534"/>
    </source>
</evidence>
<dbReference type="Proteomes" id="UP000248326">
    <property type="component" value="Unassembled WGS sequence"/>
</dbReference>
<feature type="domain" description="Glycosyl transferase family 1" evidence="1">
    <location>
        <begin position="192"/>
        <end position="354"/>
    </location>
</feature>
<dbReference type="OrthoDB" id="9802525at2"/>
<sequence length="405" mass="44768">MRPLRIGLFTDVFLPDQNGVSTSILLLHAELRRRGHDAWIIAPAFPDHLDDESTVVRLRSITNPVLRRQRLAFPRKRRLPCQFDLVHTHTPWVIGWWGARLARKWNAPHITTFHTHLERYTHYIPGLSRIDRRTKAVSRIARRFYNRADFIVAPTVASAEIVQGYGALQPVRIVPTGIDEDLLLRAPVCPSPWPEGKRRLLTIGRLGHEKRFDVVLEALAQLRRGAHGAPVDAHLVHIGEGPQGEELRELAASLDLQAHVTFLGRVPVQHIGAYYRMAELFVFASDTETQGLVLTEAQMTGLPVVAVGAGGTLDGVKNGESGYLVAPGDTSAIARLSAKILADAALHEHLSRGAHAFAASSSLPVVTDRMLEVYLEALVAFEAGAFTNRLVDGARSNLSYDRRGS</sequence>
<accession>A0A318SDY7</accession>
<reference evidence="3 4" key="1">
    <citation type="submission" date="2018-06" db="EMBL/GenBank/DDBJ databases">
        <title>Genomic Encyclopedia of Type Strains, Phase IV (KMG-IV): sequencing the most valuable type-strain genomes for metagenomic binning, comparative biology and taxonomic classification.</title>
        <authorList>
            <person name="Goeker M."/>
        </authorList>
    </citation>
    <scope>NUCLEOTIDE SEQUENCE [LARGE SCALE GENOMIC DNA]</scope>
    <source>
        <strain evidence="3 4">DSM 18048</strain>
    </source>
</reference>
<dbReference type="InterPro" id="IPR028098">
    <property type="entry name" value="Glyco_trans_4-like_N"/>
</dbReference>
<dbReference type="Gene3D" id="3.40.50.2000">
    <property type="entry name" value="Glycogen Phosphorylase B"/>
    <property type="match status" value="2"/>
</dbReference>
<dbReference type="PANTHER" id="PTHR45947">
    <property type="entry name" value="SULFOQUINOVOSYL TRANSFERASE SQD2"/>
    <property type="match status" value="1"/>
</dbReference>
<proteinExistence type="predicted"/>
<feature type="domain" description="Glycosyltransferase subfamily 4-like N-terminal" evidence="2">
    <location>
        <begin position="18"/>
        <end position="181"/>
    </location>
</feature>
<dbReference type="Pfam" id="PF13439">
    <property type="entry name" value="Glyco_transf_4"/>
    <property type="match status" value="1"/>
</dbReference>
<comment type="caution">
    <text evidence="3">The sequence shown here is derived from an EMBL/GenBank/DDBJ whole genome shotgun (WGS) entry which is preliminary data.</text>
</comment>
<dbReference type="RefSeq" id="WP_110885630.1">
    <property type="nucleotide sequence ID" value="NZ_QJSX01000003.1"/>
</dbReference>
<evidence type="ECO:0000313" key="4">
    <source>
        <dbReference type="Proteomes" id="UP000248326"/>
    </source>
</evidence>
<dbReference type="InterPro" id="IPR001296">
    <property type="entry name" value="Glyco_trans_1"/>
</dbReference>
<protein>
    <submittedName>
        <fullName evidence="3">Glycosyltransferase involved in cell wall biosynthesis</fullName>
    </submittedName>
</protein>
<dbReference type="CDD" id="cd03817">
    <property type="entry name" value="GT4_UGDG-like"/>
    <property type="match status" value="1"/>
</dbReference>
<keyword evidence="4" id="KW-1185">Reference proteome</keyword>
<dbReference type="AlphaFoldDB" id="A0A318SDY7"/>
<dbReference type="InterPro" id="IPR050194">
    <property type="entry name" value="Glycosyltransferase_grp1"/>
</dbReference>
<dbReference type="SUPFAM" id="SSF53756">
    <property type="entry name" value="UDP-Glycosyltransferase/glycogen phosphorylase"/>
    <property type="match status" value="1"/>
</dbReference>
<dbReference type="Pfam" id="PF00534">
    <property type="entry name" value="Glycos_transf_1"/>
    <property type="match status" value="1"/>
</dbReference>
<keyword evidence="3" id="KW-0808">Transferase</keyword>
<evidence type="ECO:0000313" key="3">
    <source>
        <dbReference type="EMBL" id="PYE55271.1"/>
    </source>
</evidence>
<dbReference type="EMBL" id="QJSX01000003">
    <property type="protein sequence ID" value="PYE55271.1"/>
    <property type="molecule type" value="Genomic_DNA"/>
</dbReference>
<name>A0A318SDY7_9DEIO</name>
<dbReference type="GO" id="GO:0016757">
    <property type="term" value="F:glycosyltransferase activity"/>
    <property type="evidence" value="ECO:0007669"/>
    <property type="project" value="InterPro"/>
</dbReference>
<dbReference type="PANTHER" id="PTHR45947:SF3">
    <property type="entry name" value="SULFOQUINOVOSYL TRANSFERASE SQD2"/>
    <property type="match status" value="1"/>
</dbReference>
<gene>
    <name evidence="3" type="ORF">DES52_103102</name>
</gene>